<evidence type="ECO:0000313" key="2">
    <source>
        <dbReference type="Proteomes" id="UP000478052"/>
    </source>
</evidence>
<evidence type="ECO:0000313" key="1">
    <source>
        <dbReference type="EMBL" id="KAF0760733.1"/>
    </source>
</evidence>
<dbReference type="EMBL" id="VUJU01002595">
    <property type="protein sequence ID" value="KAF0760733.1"/>
    <property type="molecule type" value="Genomic_DNA"/>
</dbReference>
<feature type="non-terminal residue" evidence="1">
    <location>
        <position position="1"/>
    </location>
</feature>
<sequence length="96" mass="11506">TYINGKNGTLRFYLQIWNVRYQTINNSHRTNNFSKGYGIVHSINWFDRLIQVSGVFCDLCIHRIMCYCHLNKNIRKNNRKTQNRIHTNPVYSTKIK</sequence>
<gene>
    <name evidence="1" type="ORF">FWK35_00013858</name>
</gene>
<organism evidence="1 2">
    <name type="scientific">Aphis craccivora</name>
    <name type="common">Cowpea aphid</name>
    <dbReference type="NCBI Taxonomy" id="307492"/>
    <lineage>
        <taxon>Eukaryota</taxon>
        <taxon>Metazoa</taxon>
        <taxon>Ecdysozoa</taxon>
        <taxon>Arthropoda</taxon>
        <taxon>Hexapoda</taxon>
        <taxon>Insecta</taxon>
        <taxon>Pterygota</taxon>
        <taxon>Neoptera</taxon>
        <taxon>Paraneoptera</taxon>
        <taxon>Hemiptera</taxon>
        <taxon>Sternorrhyncha</taxon>
        <taxon>Aphidomorpha</taxon>
        <taxon>Aphidoidea</taxon>
        <taxon>Aphididae</taxon>
        <taxon>Aphidini</taxon>
        <taxon>Aphis</taxon>
        <taxon>Aphis</taxon>
    </lineage>
</organism>
<comment type="caution">
    <text evidence="1">The sequence shown here is derived from an EMBL/GenBank/DDBJ whole genome shotgun (WGS) entry which is preliminary data.</text>
</comment>
<dbReference type="AlphaFoldDB" id="A0A6G0YST2"/>
<reference evidence="1 2" key="1">
    <citation type="submission" date="2019-08" db="EMBL/GenBank/DDBJ databases">
        <title>Whole genome of Aphis craccivora.</title>
        <authorList>
            <person name="Voronova N.V."/>
            <person name="Shulinski R.S."/>
            <person name="Bandarenka Y.V."/>
            <person name="Zhorov D.G."/>
            <person name="Warner D."/>
        </authorList>
    </citation>
    <scope>NUCLEOTIDE SEQUENCE [LARGE SCALE GENOMIC DNA]</scope>
    <source>
        <strain evidence="1">180601</strain>
        <tissue evidence="1">Whole Body</tissue>
    </source>
</reference>
<name>A0A6G0YST2_APHCR</name>
<proteinExistence type="predicted"/>
<accession>A0A6G0YST2</accession>
<dbReference type="Proteomes" id="UP000478052">
    <property type="component" value="Unassembled WGS sequence"/>
</dbReference>
<protein>
    <submittedName>
        <fullName evidence="1">Uncharacterized protein</fullName>
    </submittedName>
</protein>
<keyword evidence="2" id="KW-1185">Reference proteome</keyword>